<dbReference type="STRING" id="76731.RD2015_4780"/>
<reference evidence="1 2" key="1">
    <citation type="submission" date="2015-12" db="EMBL/GenBank/DDBJ databases">
        <title>Complete genome of Roseateles depolymerans KCTC 42856.</title>
        <authorList>
            <person name="Kim K.M."/>
        </authorList>
    </citation>
    <scope>NUCLEOTIDE SEQUENCE [LARGE SCALE GENOMIC DNA]</scope>
    <source>
        <strain evidence="1 2">KCTC 42856</strain>
    </source>
</reference>
<protein>
    <submittedName>
        <fullName evidence="1">Sulfur oxidation protein</fullName>
    </submittedName>
</protein>
<organism evidence="1 2">
    <name type="scientific">Roseateles depolymerans</name>
    <dbReference type="NCBI Taxonomy" id="76731"/>
    <lineage>
        <taxon>Bacteria</taxon>
        <taxon>Pseudomonadati</taxon>
        <taxon>Pseudomonadota</taxon>
        <taxon>Betaproteobacteria</taxon>
        <taxon>Burkholderiales</taxon>
        <taxon>Sphaerotilaceae</taxon>
        <taxon>Roseateles</taxon>
    </lineage>
</organism>
<evidence type="ECO:0000313" key="1">
    <source>
        <dbReference type="EMBL" id="ALV09218.1"/>
    </source>
</evidence>
<dbReference type="Proteomes" id="UP000060699">
    <property type="component" value="Chromosome"/>
</dbReference>
<dbReference type="Gene3D" id="2.60.40.10">
    <property type="entry name" value="Immunoglobulins"/>
    <property type="match status" value="1"/>
</dbReference>
<proteinExistence type="predicted"/>
<dbReference type="PATRIC" id="fig|76731.3.peg.4899"/>
<dbReference type="EMBL" id="CP013729">
    <property type="protein sequence ID" value="ALV09218.1"/>
    <property type="molecule type" value="Genomic_DNA"/>
</dbReference>
<dbReference type="AlphaFoldDB" id="A0A0U3LS05"/>
<dbReference type="InterPro" id="IPR014756">
    <property type="entry name" value="Ig_E-set"/>
</dbReference>
<dbReference type="OrthoDB" id="9795530at2"/>
<dbReference type="Pfam" id="PF08770">
    <property type="entry name" value="SoxZ"/>
    <property type="match status" value="1"/>
</dbReference>
<dbReference type="KEGG" id="rdp:RD2015_4780"/>
<name>A0A0U3LS05_9BURK</name>
<evidence type="ECO:0000313" key="2">
    <source>
        <dbReference type="Proteomes" id="UP000060699"/>
    </source>
</evidence>
<dbReference type="SUPFAM" id="SSF81296">
    <property type="entry name" value="E set domains"/>
    <property type="match status" value="1"/>
</dbReference>
<dbReference type="NCBIfam" id="TIGR04490">
    <property type="entry name" value="SoxZ_true"/>
    <property type="match status" value="1"/>
</dbReference>
<accession>A0A0U3LS05</accession>
<dbReference type="InterPro" id="IPR013783">
    <property type="entry name" value="Ig-like_fold"/>
</dbReference>
<sequence>MAITRITMPATARRGETVDVQWLIAHPMETGHRSDDQGRVVPRDIITRFECRYLGQVVIGLDLFPAIAANPYVAFTLVADRSGDLEFRWTGDHGFEQREVRPLVVTG</sequence>
<gene>
    <name evidence="1" type="ORF">RD2015_4780</name>
</gene>
<keyword evidence="2" id="KW-1185">Reference proteome</keyword>
<dbReference type="InterPro" id="IPR014880">
    <property type="entry name" value="SoxZ_dom"/>
</dbReference>
<dbReference type="InterPro" id="IPR030995">
    <property type="entry name" value="SoxZ"/>
</dbReference>
<dbReference type="RefSeq" id="WP_058937028.1">
    <property type="nucleotide sequence ID" value="NZ_CP013729.1"/>
</dbReference>